<evidence type="ECO:0000313" key="2">
    <source>
        <dbReference type="EMBL" id="PHH60498.1"/>
    </source>
</evidence>
<name>A0A2C5XFA9_9HYPO</name>
<keyword evidence="3" id="KW-1185">Reference proteome</keyword>
<evidence type="ECO:0000313" key="3">
    <source>
        <dbReference type="Proteomes" id="UP000226192"/>
    </source>
</evidence>
<feature type="domain" description="Thioesterase" evidence="1">
    <location>
        <begin position="106"/>
        <end position="207"/>
    </location>
</feature>
<dbReference type="Gene3D" id="3.40.50.1820">
    <property type="entry name" value="alpha/beta hydrolase"/>
    <property type="match status" value="1"/>
</dbReference>
<dbReference type="Pfam" id="PF00975">
    <property type="entry name" value="Thioesterase"/>
    <property type="match status" value="1"/>
</dbReference>
<dbReference type="InterPro" id="IPR029058">
    <property type="entry name" value="AB_hydrolase_fold"/>
</dbReference>
<proteinExistence type="predicted"/>
<gene>
    <name evidence="2" type="ORF">CDD81_1588</name>
</gene>
<comment type="caution">
    <text evidence="2">The sequence shown here is derived from an EMBL/GenBank/DDBJ whole genome shotgun (WGS) entry which is preliminary data.</text>
</comment>
<protein>
    <recommendedName>
        <fullName evidence="1">Thioesterase domain-containing protein</fullName>
    </recommendedName>
</protein>
<dbReference type="STRING" id="1399860.A0A2C5XFA9"/>
<sequence length="360" mass="39095">MAVTAWRGALRIIADQSGLEPGEIVEADDVEFTALGINRILAGAILAQMRGPGGEALPTDFFDRVPTVGAFRRFYEPAPTPSPQRSLSPIAPSLVLQKSPATARYTLFLLPDGSGSAMAYAGLLPVHEDVCVVGLNSPFLRDAGEYTCIEDFANICLREIYRRQPVGPYILGGWSAGGYYAFEVAKRLLGQGHVVDKLLLLDSPSRTVFESLPMSVVRHLAARDLMGNWGAQEPPKWLMPHFASTVAAVARYFPTPMPQGVEMKTYIIWSRDGVLDEQGMAASGLDDGVRVSRFLLRGKEDWGPNGWDELLSRGGAFIATTGGTHFTMVNKPHVAELSALLCDAVVGTSPQRQHIWKQAA</sequence>
<organism evidence="2 3">
    <name type="scientific">Ophiocordyceps australis</name>
    <dbReference type="NCBI Taxonomy" id="1399860"/>
    <lineage>
        <taxon>Eukaryota</taxon>
        <taxon>Fungi</taxon>
        <taxon>Dikarya</taxon>
        <taxon>Ascomycota</taxon>
        <taxon>Pezizomycotina</taxon>
        <taxon>Sordariomycetes</taxon>
        <taxon>Hypocreomycetidae</taxon>
        <taxon>Hypocreales</taxon>
        <taxon>Ophiocordycipitaceae</taxon>
        <taxon>Ophiocordyceps</taxon>
    </lineage>
</organism>
<dbReference type="EMBL" id="NJET01000143">
    <property type="protein sequence ID" value="PHH60498.1"/>
    <property type="molecule type" value="Genomic_DNA"/>
</dbReference>
<dbReference type="AlphaFoldDB" id="A0A2C5XFA9"/>
<dbReference type="Proteomes" id="UP000226192">
    <property type="component" value="Unassembled WGS sequence"/>
</dbReference>
<reference evidence="2 3" key="1">
    <citation type="submission" date="2017-06" db="EMBL/GenBank/DDBJ databases">
        <title>Ant-infecting Ophiocordyceps genomes reveal a high diversity of potential behavioral manipulation genes and a possible major role for enterotoxins.</title>
        <authorList>
            <person name="De Bekker C."/>
            <person name="Evans H.C."/>
            <person name="Brachmann A."/>
            <person name="Hughes D.P."/>
        </authorList>
    </citation>
    <scope>NUCLEOTIDE SEQUENCE [LARGE SCALE GENOMIC DNA]</scope>
    <source>
        <strain evidence="2 3">Map64</strain>
    </source>
</reference>
<evidence type="ECO:0000259" key="1">
    <source>
        <dbReference type="Pfam" id="PF00975"/>
    </source>
</evidence>
<accession>A0A2C5XFA9</accession>
<dbReference type="InterPro" id="IPR001031">
    <property type="entry name" value="Thioesterase"/>
</dbReference>
<dbReference type="SUPFAM" id="SSF53474">
    <property type="entry name" value="alpha/beta-Hydrolases"/>
    <property type="match status" value="1"/>
</dbReference>
<dbReference type="OrthoDB" id="4916841at2759"/>